<comment type="caution">
    <text evidence="9">The sequence shown here is derived from an EMBL/GenBank/DDBJ whole genome shotgun (WGS) entry which is preliminary data.</text>
</comment>
<keyword evidence="3" id="KW-0732">Signal</keyword>
<evidence type="ECO:0000313" key="9">
    <source>
        <dbReference type="EMBL" id="KAH3801792.1"/>
    </source>
</evidence>
<comment type="subcellular location">
    <subcellularLocation>
        <location evidence="1">Membrane</location>
        <topology evidence="1">Multi-pass membrane protein</topology>
    </subcellularLocation>
</comment>
<proteinExistence type="predicted"/>
<dbReference type="Pfam" id="PF06814">
    <property type="entry name" value="GOST_TM"/>
    <property type="match status" value="1"/>
</dbReference>
<feature type="domain" description="GOST seven transmembrane" evidence="8">
    <location>
        <begin position="280"/>
        <end position="524"/>
    </location>
</feature>
<evidence type="ECO:0000256" key="4">
    <source>
        <dbReference type="ARBA" id="ARBA00022989"/>
    </source>
</evidence>
<evidence type="ECO:0000256" key="5">
    <source>
        <dbReference type="ARBA" id="ARBA00023136"/>
    </source>
</evidence>
<dbReference type="InterPro" id="IPR009637">
    <property type="entry name" value="GPR107/GPR108-like"/>
</dbReference>
<evidence type="ECO:0000256" key="3">
    <source>
        <dbReference type="ARBA" id="ARBA00022729"/>
    </source>
</evidence>
<reference evidence="9" key="1">
    <citation type="journal article" date="2019" name="bioRxiv">
        <title>The Genome of the Zebra Mussel, Dreissena polymorpha: A Resource for Invasive Species Research.</title>
        <authorList>
            <person name="McCartney M.A."/>
            <person name="Auch B."/>
            <person name="Kono T."/>
            <person name="Mallez S."/>
            <person name="Zhang Y."/>
            <person name="Obille A."/>
            <person name="Becker A."/>
            <person name="Abrahante J.E."/>
            <person name="Garbe J."/>
            <person name="Badalamenti J.P."/>
            <person name="Herman A."/>
            <person name="Mangelson H."/>
            <person name="Liachko I."/>
            <person name="Sullivan S."/>
            <person name="Sone E.D."/>
            <person name="Koren S."/>
            <person name="Silverstein K.A.T."/>
            <person name="Beckman K.B."/>
            <person name="Gohl D.M."/>
        </authorList>
    </citation>
    <scope>NUCLEOTIDE SEQUENCE</scope>
    <source>
        <strain evidence="9">Duluth1</strain>
        <tissue evidence="9">Whole animal</tissue>
    </source>
</reference>
<feature type="region of interest" description="Disordered" evidence="6">
    <location>
        <begin position="157"/>
        <end position="187"/>
    </location>
</feature>
<name>A0A9D4FNW2_DREPO</name>
<sequence length="577" mass="65412">LKDDDRDMFALTSFGLLKHGAISVNVTNMQFTEADDKIDEKTVGFSLDVGQSTGASVYIEDLQNGACVLDRQVLDSLNNGGDRKKNLTNIVVFRLDFKGRRVEVDRRGDDLQRLVVVDQTIDDFWNLKRLPVKAMNRREAQHDRLSDTFLLGSRRRRANEIRPQPKAAPKTDINMTSEATKASDVKSEDGKSATAAANATVAPAVVKADNVMVSNLNMTVNEGKVPTYSFFFTIAVVGDSEEGIYTLKFHNCKNTENKVSFVIDIIEVNGDNYLSAGMIPLPYLYFVLTALYFIIAVVWNVVLCKSKDPVYKIHYLMLSVVFVKSLSCLFSAMNYHFIQKEGIHENAWAVLFYIAYLSRGILLLITIILIGAGWAFIKHVLSKREKKLFLIVIPLQILSNIAWIIVEESEEGNSQYTTWKQIFVLIDLLCSGAILFPVFWSISHLQQAAMADGKAEFSLTKLKLFKHFYIMVVCYIYFTRIIVFLLRMTVPFKYEWMNELFREIATILFFVVTGYKFQPATDNPYLQVPSDDEDEEYEMDTVIVGQSGLLDTVKKVNQSGKEDGTGLKVRESSHEYD</sequence>
<evidence type="ECO:0000256" key="6">
    <source>
        <dbReference type="SAM" id="MobiDB-lite"/>
    </source>
</evidence>
<accession>A0A9D4FNW2</accession>
<feature type="transmembrane region" description="Helical" evidence="7">
    <location>
        <begin position="350"/>
        <end position="376"/>
    </location>
</feature>
<keyword evidence="5 7" id="KW-0472">Membrane</keyword>
<dbReference type="PANTHER" id="PTHR21229">
    <property type="entry name" value="LUNG SEVEN TRANSMEMBRANE RECEPTOR"/>
    <property type="match status" value="1"/>
</dbReference>
<feature type="compositionally biased region" description="Basic and acidic residues" evidence="6">
    <location>
        <begin position="560"/>
        <end position="577"/>
    </location>
</feature>
<dbReference type="EMBL" id="JAIWYP010000007">
    <property type="protein sequence ID" value="KAH3801792.1"/>
    <property type="molecule type" value="Genomic_DNA"/>
</dbReference>
<dbReference type="InterPro" id="IPR053937">
    <property type="entry name" value="GOST_TM"/>
</dbReference>
<keyword evidence="4 7" id="KW-1133">Transmembrane helix</keyword>
<feature type="transmembrane region" description="Helical" evidence="7">
    <location>
        <begin position="283"/>
        <end position="303"/>
    </location>
</feature>
<evidence type="ECO:0000256" key="2">
    <source>
        <dbReference type="ARBA" id="ARBA00022692"/>
    </source>
</evidence>
<keyword evidence="2 7" id="KW-0812">Transmembrane</keyword>
<keyword evidence="10" id="KW-1185">Reference proteome</keyword>
<feature type="transmembrane region" description="Helical" evidence="7">
    <location>
        <begin position="468"/>
        <end position="488"/>
    </location>
</feature>
<dbReference type="Proteomes" id="UP000828390">
    <property type="component" value="Unassembled WGS sequence"/>
</dbReference>
<dbReference type="AlphaFoldDB" id="A0A9D4FNW2"/>
<organism evidence="9 10">
    <name type="scientific">Dreissena polymorpha</name>
    <name type="common">Zebra mussel</name>
    <name type="synonym">Mytilus polymorpha</name>
    <dbReference type="NCBI Taxonomy" id="45954"/>
    <lineage>
        <taxon>Eukaryota</taxon>
        <taxon>Metazoa</taxon>
        <taxon>Spiralia</taxon>
        <taxon>Lophotrochozoa</taxon>
        <taxon>Mollusca</taxon>
        <taxon>Bivalvia</taxon>
        <taxon>Autobranchia</taxon>
        <taxon>Heteroconchia</taxon>
        <taxon>Euheterodonta</taxon>
        <taxon>Imparidentia</taxon>
        <taxon>Neoheterodontei</taxon>
        <taxon>Myida</taxon>
        <taxon>Dreissenoidea</taxon>
        <taxon>Dreissenidae</taxon>
        <taxon>Dreissena</taxon>
    </lineage>
</organism>
<evidence type="ECO:0000259" key="8">
    <source>
        <dbReference type="Pfam" id="PF06814"/>
    </source>
</evidence>
<gene>
    <name evidence="9" type="ORF">DPMN_155454</name>
</gene>
<evidence type="ECO:0000313" key="10">
    <source>
        <dbReference type="Proteomes" id="UP000828390"/>
    </source>
</evidence>
<reference evidence="9" key="2">
    <citation type="submission" date="2020-11" db="EMBL/GenBank/DDBJ databases">
        <authorList>
            <person name="McCartney M.A."/>
            <person name="Auch B."/>
            <person name="Kono T."/>
            <person name="Mallez S."/>
            <person name="Becker A."/>
            <person name="Gohl D.M."/>
            <person name="Silverstein K.A.T."/>
            <person name="Koren S."/>
            <person name="Bechman K.B."/>
            <person name="Herman A."/>
            <person name="Abrahante J.E."/>
            <person name="Garbe J."/>
        </authorList>
    </citation>
    <scope>NUCLEOTIDE SEQUENCE</scope>
    <source>
        <strain evidence="9">Duluth1</strain>
        <tissue evidence="9">Whole animal</tissue>
    </source>
</reference>
<evidence type="ECO:0000256" key="1">
    <source>
        <dbReference type="ARBA" id="ARBA00004141"/>
    </source>
</evidence>
<dbReference type="PANTHER" id="PTHR21229:SF2">
    <property type="entry name" value="RE59932P"/>
    <property type="match status" value="1"/>
</dbReference>
<feature type="non-terminal residue" evidence="9">
    <location>
        <position position="1"/>
    </location>
</feature>
<feature type="transmembrane region" description="Helical" evidence="7">
    <location>
        <begin position="388"/>
        <end position="406"/>
    </location>
</feature>
<evidence type="ECO:0000256" key="7">
    <source>
        <dbReference type="SAM" id="Phobius"/>
    </source>
</evidence>
<dbReference type="GO" id="GO:0016020">
    <property type="term" value="C:membrane"/>
    <property type="evidence" value="ECO:0007669"/>
    <property type="project" value="UniProtKB-SubCell"/>
</dbReference>
<feature type="region of interest" description="Disordered" evidence="6">
    <location>
        <begin position="558"/>
        <end position="577"/>
    </location>
</feature>
<feature type="transmembrane region" description="Helical" evidence="7">
    <location>
        <begin position="418"/>
        <end position="440"/>
    </location>
</feature>
<dbReference type="GO" id="GO:0005794">
    <property type="term" value="C:Golgi apparatus"/>
    <property type="evidence" value="ECO:0007669"/>
    <property type="project" value="TreeGrafter"/>
</dbReference>
<feature type="transmembrane region" description="Helical" evidence="7">
    <location>
        <begin position="315"/>
        <end position="338"/>
    </location>
</feature>
<protein>
    <recommendedName>
        <fullName evidence="8">GOST seven transmembrane domain-containing protein</fullName>
    </recommendedName>
</protein>